<evidence type="ECO:0000313" key="2">
    <source>
        <dbReference type="EMBL" id="CAI9776374.1"/>
    </source>
</evidence>
<feature type="compositionally biased region" description="Low complexity" evidence="1">
    <location>
        <begin position="104"/>
        <end position="118"/>
    </location>
</feature>
<dbReference type="EMBL" id="OU503049">
    <property type="protein sequence ID" value="CAI9776374.1"/>
    <property type="molecule type" value="Genomic_DNA"/>
</dbReference>
<organism evidence="2 3">
    <name type="scientific">Fraxinus pennsylvanica</name>
    <dbReference type="NCBI Taxonomy" id="56036"/>
    <lineage>
        <taxon>Eukaryota</taxon>
        <taxon>Viridiplantae</taxon>
        <taxon>Streptophyta</taxon>
        <taxon>Embryophyta</taxon>
        <taxon>Tracheophyta</taxon>
        <taxon>Spermatophyta</taxon>
        <taxon>Magnoliopsida</taxon>
        <taxon>eudicotyledons</taxon>
        <taxon>Gunneridae</taxon>
        <taxon>Pentapetalae</taxon>
        <taxon>asterids</taxon>
        <taxon>lamiids</taxon>
        <taxon>Lamiales</taxon>
        <taxon>Oleaceae</taxon>
        <taxon>Oleeae</taxon>
        <taxon>Fraxinus</taxon>
    </lineage>
</organism>
<dbReference type="PANTHER" id="PTHR34057">
    <property type="entry name" value="ELONGATION FACTOR"/>
    <property type="match status" value="1"/>
</dbReference>
<dbReference type="CDD" id="cd11650">
    <property type="entry name" value="AT4G37440_like"/>
    <property type="match status" value="1"/>
</dbReference>
<protein>
    <submittedName>
        <fullName evidence="2">Uncharacterized protein</fullName>
    </submittedName>
</protein>
<name>A0AAD1ZVU7_9LAMI</name>
<accession>A0AAD1ZVU7</accession>
<dbReference type="PANTHER" id="PTHR34057:SF1">
    <property type="entry name" value="ELONGATION FACTOR"/>
    <property type="match status" value="1"/>
</dbReference>
<feature type="region of interest" description="Disordered" evidence="1">
    <location>
        <begin position="500"/>
        <end position="526"/>
    </location>
</feature>
<gene>
    <name evidence="2" type="ORF">FPE_LOCUS23804</name>
</gene>
<sequence length="526" mass="59118">MFRSDARTLIIIISKNITSISSTQVRRFVQSPPNLPPSSPTHATPLRYKGLCLHESNYQMGNISKEKSEDPKGMENVSVDVIEYVRGNDKGVVAKEDPDATEYSSSFTNTTSGNGNSSELSDAEVESQFFDDNDVMPPFGFNSIFPMRKKKLTTHWRNFIHPLMWRCKWTELRIKELESRASKYDRYIAAQDRKKHMSIDHGTVEKSGSRSLPFKSQDHRKRPMKRRKRKRVEDTTDIASYMSNHILFSGHENKWPDVDGTPIRDDFGIPDQNNSGYDESEVHDDYSFLEDKDNDLEHILRKIDLVQTRVHKMKVRLDSTMVKSAAKFSSSENLSQLVAYDAQTSFVHSSTFSACNGETFSVGGLYVPTQHLSCYDLGDFIMPETAASSYREAIPVPDIIESTVGLLSSVDVTPHQAEVGDSSERIVDNILHNEGVDVEGLPTENNHGESAEKPQDGENSEKEDSNIASLPELDTDAGGITAVSQEQSILESCLASEIHFPINKRKRGERKAGNWSRQQTDEPGSQ</sequence>
<keyword evidence="3" id="KW-1185">Reference proteome</keyword>
<proteinExistence type="predicted"/>
<dbReference type="InterPro" id="IPR038745">
    <property type="entry name" value="AT4G37440-like"/>
</dbReference>
<feature type="region of interest" description="Disordered" evidence="1">
    <location>
        <begin position="437"/>
        <end position="465"/>
    </location>
</feature>
<feature type="region of interest" description="Disordered" evidence="1">
    <location>
        <begin position="95"/>
        <end position="124"/>
    </location>
</feature>
<feature type="compositionally biased region" description="Basic and acidic residues" evidence="1">
    <location>
        <begin position="446"/>
        <end position="465"/>
    </location>
</feature>
<dbReference type="Proteomes" id="UP000834106">
    <property type="component" value="Chromosome 14"/>
</dbReference>
<feature type="compositionally biased region" description="Basic residues" evidence="1">
    <location>
        <begin position="218"/>
        <end position="230"/>
    </location>
</feature>
<evidence type="ECO:0000313" key="3">
    <source>
        <dbReference type="Proteomes" id="UP000834106"/>
    </source>
</evidence>
<dbReference type="AlphaFoldDB" id="A0AAD1ZVU7"/>
<evidence type="ECO:0000256" key="1">
    <source>
        <dbReference type="SAM" id="MobiDB-lite"/>
    </source>
</evidence>
<reference evidence="2" key="1">
    <citation type="submission" date="2023-05" db="EMBL/GenBank/DDBJ databases">
        <authorList>
            <person name="Huff M."/>
        </authorList>
    </citation>
    <scope>NUCLEOTIDE SEQUENCE</scope>
</reference>
<feature type="region of interest" description="Disordered" evidence="1">
    <location>
        <begin position="201"/>
        <end position="234"/>
    </location>
</feature>
<feature type="compositionally biased region" description="Polar residues" evidence="1">
    <location>
        <begin position="515"/>
        <end position="526"/>
    </location>
</feature>